<evidence type="ECO:0000313" key="2">
    <source>
        <dbReference type="Proteomes" id="UP000639006"/>
    </source>
</evidence>
<accession>A0A811T5E8</accession>
<comment type="caution">
    <text evidence="1">The sequence shown here is derived from an EMBL/GenBank/DDBJ whole genome shotgun (WGS) entry which is preliminary data.</text>
</comment>
<dbReference type="AlphaFoldDB" id="A0A811T5E8"/>
<name>A0A811T5E8_9EURY</name>
<dbReference type="Proteomes" id="UP000639006">
    <property type="component" value="Unassembled WGS sequence"/>
</dbReference>
<reference evidence="1" key="1">
    <citation type="submission" date="2020-10" db="EMBL/GenBank/DDBJ databases">
        <authorList>
            <person name="Hahn C.J."/>
            <person name="Laso-Perez R."/>
            <person name="Vulcano F."/>
            <person name="Vaziourakis K.-M."/>
            <person name="Stokke R."/>
            <person name="Steen I.H."/>
            <person name="Teske A."/>
            <person name="Boetius A."/>
            <person name="Liebeke M."/>
            <person name="Amann R."/>
            <person name="Knittel K."/>
        </authorList>
    </citation>
    <scope>NUCLEOTIDE SEQUENCE</scope>
    <source>
        <strain evidence="1">Gfbio:e3339647-f889-4370-9287-4fb5cb688e4c:AG392M11_GoMArc1</strain>
    </source>
</reference>
<organism evidence="1 2">
    <name type="scientific">Candidatus Argoarchaeum ethanivorans</name>
    <dbReference type="NCBI Taxonomy" id="2608793"/>
    <lineage>
        <taxon>Archaea</taxon>
        <taxon>Methanobacteriati</taxon>
        <taxon>Methanobacteriota</taxon>
        <taxon>Stenosarchaea group</taxon>
        <taxon>Methanomicrobia</taxon>
        <taxon>Methanosarcinales</taxon>
        <taxon>Methanosarcinales incertae sedis</taxon>
        <taxon>GOM Arc I cluster</taxon>
        <taxon>Candidatus Argoarchaeum</taxon>
    </lineage>
</organism>
<protein>
    <submittedName>
        <fullName evidence="1">Uncharacterized protein</fullName>
    </submittedName>
</protein>
<dbReference type="EMBL" id="CAJHIQ010000014">
    <property type="protein sequence ID" value="CAD6492546.1"/>
    <property type="molecule type" value="Genomic_DNA"/>
</dbReference>
<gene>
    <name evidence="1" type="ORF">DIAAKJNI_00320</name>
</gene>
<proteinExistence type="predicted"/>
<sequence length="52" mass="5822">MPSFRAKARAVDLLGKGQIADLPTAVCELWKTDMMRMPTISRAIFISQTIKI</sequence>
<evidence type="ECO:0000313" key="1">
    <source>
        <dbReference type="EMBL" id="CAD6492546.1"/>
    </source>
</evidence>